<comment type="cofactor">
    <cofactor evidence="1">
        <name>pyridoxal 5'-phosphate</name>
        <dbReference type="ChEBI" id="CHEBI:597326"/>
    </cofactor>
</comment>
<dbReference type="GO" id="GO:0008483">
    <property type="term" value="F:transaminase activity"/>
    <property type="evidence" value="ECO:0007669"/>
    <property type="project" value="UniProtKB-KW"/>
</dbReference>
<dbReference type="Proteomes" id="UP001595799">
    <property type="component" value="Unassembled WGS sequence"/>
</dbReference>
<gene>
    <name evidence="4" type="ORF">ACFOW6_01845</name>
</gene>
<evidence type="ECO:0000256" key="2">
    <source>
        <dbReference type="ARBA" id="ARBA00022898"/>
    </source>
</evidence>
<evidence type="ECO:0000256" key="1">
    <source>
        <dbReference type="ARBA" id="ARBA00001933"/>
    </source>
</evidence>
<keyword evidence="4" id="KW-0808">Transferase</keyword>
<accession>A0ABV8UHL7</accession>
<keyword evidence="5" id="KW-1185">Reference proteome</keyword>
<dbReference type="EMBL" id="JBHSCW010000001">
    <property type="protein sequence ID" value="MFC4350277.1"/>
    <property type="molecule type" value="Genomic_DNA"/>
</dbReference>
<dbReference type="PANTHER" id="PTHR43713">
    <property type="entry name" value="GLUTAMATE-1-SEMIALDEHYDE 2,1-AMINOMUTASE"/>
    <property type="match status" value="1"/>
</dbReference>
<keyword evidence="2 3" id="KW-0663">Pyridoxal phosphate</keyword>
<keyword evidence="4" id="KW-0032">Aminotransferase</keyword>
<dbReference type="InterPro" id="IPR015422">
    <property type="entry name" value="PyrdxlP-dep_Trfase_small"/>
</dbReference>
<organism evidence="4 5">
    <name type="scientific">Fodinicurvata halophila</name>
    <dbReference type="NCBI Taxonomy" id="1419723"/>
    <lineage>
        <taxon>Bacteria</taxon>
        <taxon>Pseudomonadati</taxon>
        <taxon>Pseudomonadota</taxon>
        <taxon>Alphaproteobacteria</taxon>
        <taxon>Rhodospirillales</taxon>
        <taxon>Rhodovibrionaceae</taxon>
        <taxon>Fodinicurvata</taxon>
    </lineage>
</organism>
<dbReference type="CDD" id="cd00610">
    <property type="entry name" value="OAT_like"/>
    <property type="match status" value="1"/>
</dbReference>
<dbReference type="InterPro" id="IPR015424">
    <property type="entry name" value="PyrdxlP-dep_Trfase"/>
</dbReference>
<comment type="caution">
    <text evidence="4">The sequence shown here is derived from an EMBL/GenBank/DDBJ whole genome shotgun (WGS) entry which is preliminary data.</text>
</comment>
<comment type="similarity">
    <text evidence="3">Belongs to the class-III pyridoxal-phosphate-dependent aminotransferase family.</text>
</comment>
<dbReference type="Gene3D" id="3.90.1150.10">
    <property type="entry name" value="Aspartate Aminotransferase, domain 1"/>
    <property type="match status" value="1"/>
</dbReference>
<sequence length="429" mass="46532">MERYDGRLGELTERYVAAHPRSRALMEQAGQHLPGGNTRSVLHFEPFPLVMESGWADRLRDVDSSEYIDCAGEFSAGLYGHSDPTIRAAIEAALDNGLVLGAPNRYEARLAELIAQRFPSLEQMRFCNSGTEANLLAVMTARIVTGRDSILVFSGAYHGGVLSYPTGGNAMNVPLDVVMTPFNDVESFTSVMSQQGPKIAAVLVEPVLGAAGNMVASQEFLEALRKLTRDHGALLIFDEVKTSRLGEGGMQGRTAITPDMTTLGKYLGGGLSFGAFGGTRHVMERFDPGHPDALKHAGTFNNNPLSLAAGIAGLREVFTRERAEEFLSISERFREELASELKRRGLPVQVSGLGSILSLHYGETLPRNAEAVHPATMKLRRLVHLDCLEKGVYLTARGDIFLSLPMTEGTLTHLKDSLVASAESEVAYL</sequence>
<dbReference type="SUPFAM" id="SSF53383">
    <property type="entry name" value="PLP-dependent transferases"/>
    <property type="match status" value="1"/>
</dbReference>
<evidence type="ECO:0000256" key="3">
    <source>
        <dbReference type="RuleBase" id="RU003560"/>
    </source>
</evidence>
<dbReference type="PANTHER" id="PTHR43713:SF3">
    <property type="entry name" value="GLUTAMATE-1-SEMIALDEHYDE 2,1-AMINOMUTASE 1, CHLOROPLASTIC-RELATED"/>
    <property type="match status" value="1"/>
</dbReference>
<proteinExistence type="inferred from homology"/>
<name>A0ABV8UHL7_9PROT</name>
<dbReference type="Pfam" id="PF00202">
    <property type="entry name" value="Aminotran_3"/>
    <property type="match status" value="1"/>
</dbReference>
<evidence type="ECO:0000313" key="4">
    <source>
        <dbReference type="EMBL" id="MFC4350277.1"/>
    </source>
</evidence>
<dbReference type="InterPro" id="IPR015421">
    <property type="entry name" value="PyrdxlP-dep_Trfase_major"/>
</dbReference>
<reference evidence="5" key="1">
    <citation type="journal article" date="2019" name="Int. J. Syst. Evol. Microbiol.">
        <title>The Global Catalogue of Microorganisms (GCM) 10K type strain sequencing project: providing services to taxonomists for standard genome sequencing and annotation.</title>
        <authorList>
            <consortium name="The Broad Institute Genomics Platform"/>
            <consortium name="The Broad Institute Genome Sequencing Center for Infectious Disease"/>
            <person name="Wu L."/>
            <person name="Ma J."/>
        </authorList>
    </citation>
    <scope>NUCLEOTIDE SEQUENCE [LARGE SCALE GENOMIC DNA]</scope>
    <source>
        <strain evidence="5">CECT 8472</strain>
    </source>
</reference>
<protein>
    <submittedName>
        <fullName evidence="4">Aspartate aminotransferase family protein</fullName>
    </submittedName>
</protein>
<dbReference type="InterPro" id="IPR005814">
    <property type="entry name" value="Aminotrans_3"/>
</dbReference>
<dbReference type="RefSeq" id="WP_382420562.1">
    <property type="nucleotide sequence ID" value="NZ_JBHSCW010000001.1"/>
</dbReference>
<evidence type="ECO:0000313" key="5">
    <source>
        <dbReference type="Proteomes" id="UP001595799"/>
    </source>
</evidence>
<dbReference type="Gene3D" id="3.40.640.10">
    <property type="entry name" value="Type I PLP-dependent aspartate aminotransferase-like (Major domain)"/>
    <property type="match status" value="1"/>
</dbReference>